<keyword evidence="1" id="KW-0226">DNA condensation</keyword>
<dbReference type="RefSeq" id="WP_189004356.1">
    <property type="nucleotide sequence ID" value="NZ_BMOD01000014.1"/>
</dbReference>
<dbReference type="GO" id="GO:0003677">
    <property type="term" value="F:DNA binding"/>
    <property type="evidence" value="ECO:0007669"/>
    <property type="project" value="UniProtKB-KW"/>
</dbReference>
<dbReference type="SMART" id="SM00411">
    <property type="entry name" value="BHL"/>
    <property type="match status" value="1"/>
</dbReference>
<dbReference type="Proteomes" id="UP000632222">
    <property type="component" value="Unassembled WGS sequence"/>
</dbReference>
<dbReference type="InterPro" id="IPR000119">
    <property type="entry name" value="Hist_DNA-bd"/>
</dbReference>
<organism evidence="4 5">
    <name type="scientific">Deinococcus roseus</name>
    <dbReference type="NCBI Taxonomy" id="392414"/>
    <lineage>
        <taxon>Bacteria</taxon>
        <taxon>Thermotogati</taxon>
        <taxon>Deinococcota</taxon>
        <taxon>Deinococci</taxon>
        <taxon>Deinococcales</taxon>
        <taxon>Deinococcaceae</taxon>
        <taxon>Deinococcus</taxon>
    </lineage>
</organism>
<protein>
    <submittedName>
        <fullName evidence="4">DNA-binding protein HU</fullName>
    </submittedName>
</protein>
<dbReference type="SUPFAM" id="SSF47729">
    <property type="entry name" value="IHF-like DNA-binding proteins"/>
    <property type="match status" value="1"/>
</dbReference>
<evidence type="ECO:0000256" key="2">
    <source>
        <dbReference type="ARBA" id="ARBA00023125"/>
    </source>
</evidence>
<reference evidence="5" key="1">
    <citation type="journal article" date="2019" name="Int. J. Syst. Evol. Microbiol.">
        <title>The Global Catalogue of Microorganisms (GCM) 10K type strain sequencing project: providing services to taxonomists for standard genome sequencing and annotation.</title>
        <authorList>
            <consortium name="The Broad Institute Genomics Platform"/>
            <consortium name="The Broad Institute Genome Sequencing Center for Infectious Disease"/>
            <person name="Wu L."/>
            <person name="Ma J."/>
        </authorList>
    </citation>
    <scope>NUCLEOTIDE SEQUENCE [LARGE SCALE GENOMIC DNA]</scope>
    <source>
        <strain evidence="5">JCM 14370</strain>
    </source>
</reference>
<evidence type="ECO:0000313" key="5">
    <source>
        <dbReference type="Proteomes" id="UP000632222"/>
    </source>
</evidence>
<gene>
    <name evidence="4" type="primary">hup</name>
    <name evidence="4" type="ORF">GCM10008938_33080</name>
</gene>
<dbReference type="Pfam" id="PF00216">
    <property type="entry name" value="Bac_DNA_binding"/>
    <property type="match status" value="1"/>
</dbReference>
<dbReference type="PANTHER" id="PTHR33175">
    <property type="entry name" value="DNA-BINDING PROTEIN HU"/>
    <property type="match status" value="1"/>
</dbReference>
<comment type="similarity">
    <text evidence="3">Belongs to the bacterial histone-like protein family.</text>
</comment>
<dbReference type="CDD" id="cd13831">
    <property type="entry name" value="HU"/>
    <property type="match status" value="1"/>
</dbReference>
<evidence type="ECO:0000313" key="4">
    <source>
        <dbReference type="EMBL" id="GGJ44203.1"/>
    </source>
</evidence>
<dbReference type="PANTHER" id="PTHR33175:SF3">
    <property type="entry name" value="DNA-BINDING PROTEIN HU-BETA"/>
    <property type="match status" value="1"/>
</dbReference>
<sequence length="96" mass="10255">MSVKVGKSQLVTLVAERMDVTKVDTELAIDTMLTVISEQLQQGNEVSLPGLGKLLVTPTKERSGVRPGTTERITIPAGQKISFRASSTLKNALTSS</sequence>
<name>A0ABQ2D7B9_9DEIO</name>
<proteinExistence type="inferred from homology"/>
<dbReference type="Gene3D" id="4.10.520.10">
    <property type="entry name" value="IHF-like DNA-binding proteins"/>
    <property type="match status" value="1"/>
</dbReference>
<comment type="caution">
    <text evidence="4">The sequence shown here is derived from an EMBL/GenBank/DDBJ whole genome shotgun (WGS) entry which is preliminary data.</text>
</comment>
<dbReference type="InterPro" id="IPR010992">
    <property type="entry name" value="IHF-like_DNA-bd_dom_sf"/>
</dbReference>
<evidence type="ECO:0000256" key="1">
    <source>
        <dbReference type="ARBA" id="ARBA00023067"/>
    </source>
</evidence>
<accession>A0ABQ2D7B9</accession>
<evidence type="ECO:0000256" key="3">
    <source>
        <dbReference type="RuleBase" id="RU003939"/>
    </source>
</evidence>
<keyword evidence="2 4" id="KW-0238">DNA-binding</keyword>
<dbReference type="EMBL" id="BMOD01000014">
    <property type="protein sequence ID" value="GGJ44203.1"/>
    <property type="molecule type" value="Genomic_DNA"/>
</dbReference>
<keyword evidence="5" id="KW-1185">Reference proteome</keyword>